<dbReference type="InterPro" id="IPR027417">
    <property type="entry name" value="P-loop_NTPase"/>
</dbReference>
<dbReference type="EMBL" id="CP036276">
    <property type="protein sequence ID" value="QDU46388.1"/>
    <property type="molecule type" value="Genomic_DNA"/>
</dbReference>
<proteinExistence type="predicted"/>
<dbReference type="Pfam" id="PF07726">
    <property type="entry name" value="AAA_3"/>
    <property type="match status" value="1"/>
</dbReference>
<dbReference type="Proteomes" id="UP000319383">
    <property type="component" value="Chromosome"/>
</dbReference>
<dbReference type="GO" id="GO:0016887">
    <property type="term" value="F:ATP hydrolysis activity"/>
    <property type="evidence" value="ECO:0007669"/>
    <property type="project" value="InterPro"/>
</dbReference>
<dbReference type="PANTHER" id="PTHR42759">
    <property type="entry name" value="MOXR FAMILY PROTEIN"/>
    <property type="match status" value="1"/>
</dbReference>
<dbReference type="Gene3D" id="3.40.50.300">
    <property type="entry name" value="P-loop containing nucleotide triphosphate hydrolases"/>
    <property type="match status" value="1"/>
</dbReference>
<dbReference type="InterPro" id="IPR050764">
    <property type="entry name" value="CbbQ/NirQ/NorQ/GpvN"/>
</dbReference>
<feature type="domain" description="ATPase AAA-3" evidence="1">
    <location>
        <begin position="57"/>
        <end position="191"/>
    </location>
</feature>
<dbReference type="InterPro" id="IPR011703">
    <property type="entry name" value="ATPase_AAA-3"/>
</dbReference>
<sequence>MTAANETPDISASPEEIQAVDQLNAQYQHICGQMGGVIVGLEDVVEQTMIAILCRSHCILQGMPGLAKTMLVSTLSSLLHLSFRRIQFTPDLMPADITGTDVLEEDHTTGKRVFRFIKGPLFGNIILADEINRTPPKTQSALLEAMQERQLTIGGDTYPLPDPFFVLATQNPIEQEGTYTLPEAQLDRFIFKIQLGYPSFENEIEICKRATTEYAAETQPVLTAEQLIQMQNVVRKVPVADHVYKFAVTLARMTRPEEGKLPGDLQDMVQWGAGPRASIFLLMAAKARAILHKRYHATASDVAHVALPVLRHRIIPTFNAEAAGVSTDDIIRKLIAQLKPPQGRQERQGAAVAGR</sequence>
<accession>A0A517ZV86</accession>
<dbReference type="InterPro" id="IPR041628">
    <property type="entry name" value="ChlI/MoxR_AAA_lid"/>
</dbReference>
<evidence type="ECO:0000313" key="3">
    <source>
        <dbReference type="EMBL" id="QDU46388.1"/>
    </source>
</evidence>
<dbReference type="GO" id="GO:0005524">
    <property type="term" value="F:ATP binding"/>
    <property type="evidence" value="ECO:0007669"/>
    <property type="project" value="InterPro"/>
</dbReference>
<feature type="domain" description="ChlI/MoxR AAA lid" evidence="2">
    <location>
        <begin position="267"/>
        <end position="333"/>
    </location>
</feature>
<name>A0A517ZV86_9PLAN</name>
<dbReference type="SUPFAM" id="SSF52540">
    <property type="entry name" value="P-loop containing nucleoside triphosphate hydrolases"/>
    <property type="match status" value="1"/>
</dbReference>
<evidence type="ECO:0000259" key="2">
    <source>
        <dbReference type="Pfam" id="PF17863"/>
    </source>
</evidence>
<dbReference type="Pfam" id="PF17863">
    <property type="entry name" value="AAA_lid_2"/>
    <property type="match status" value="1"/>
</dbReference>
<evidence type="ECO:0000313" key="4">
    <source>
        <dbReference type="Proteomes" id="UP000319383"/>
    </source>
</evidence>
<gene>
    <name evidence="3" type="ORF">Mal52_49080</name>
</gene>
<dbReference type="Gene3D" id="1.10.8.80">
    <property type="entry name" value="Magnesium chelatase subunit I, C-Terminal domain"/>
    <property type="match status" value="1"/>
</dbReference>
<evidence type="ECO:0000259" key="1">
    <source>
        <dbReference type="Pfam" id="PF07726"/>
    </source>
</evidence>
<reference evidence="3 4" key="1">
    <citation type="submission" date="2019-02" db="EMBL/GenBank/DDBJ databases">
        <title>Deep-cultivation of Planctomycetes and their phenomic and genomic characterization uncovers novel biology.</title>
        <authorList>
            <person name="Wiegand S."/>
            <person name="Jogler M."/>
            <person name="Boedeker C."/>
            <person name="Pinto D."/>
            <person name="Vollmers J."/>
            <person name="Rivas-Marin E."/>
            <person name="Kohn T."/>
            <person name="Peeters S.H."/>
            <person name="Heuer A."/>
            <person name="Rast P."/>
            <person name="Oberbeckmann S."/>
            <person name="Bunk B."/>
            <person name="Jeske O."/>
            <person name="Meyerdierks A."/>
            <person name="Storesund J.E."/>
            <person name="Kallscheuer N."/>
            <person name="Luecker S."/>
            <person name="Lage O.M."/>
            <person name="Pohl T."/>
            <person name="Merkel B.J."/>
            <person name="Hornburger P."/>
            <person name="Mueller R.-W."/>
            <person name="Bruemmer F."/>
            <person name="Labrenz M."/>
            <person name="Spormann A.M."/>
            <person name="Op den Camp H."/>
            <person name="Overmann J."/>
            <person name="Amann R."/>
            <person name="Jetten M.S.M."/>
            <person name="Mascher T."/>
            <person name="Medema M.H."/>
            <person name="Devos D.P."/>
            <person name="Kaster A.-K."/>
            <person name="Ovreas L."/>
            <person name="Rohde M."/>
            <person name="Galperin M.Y."/>
            <person name="Jogler C."/>
        </authorList>
    </citation>
    <scope>NUCLEOTIDE SEQUENCE [LARGE SCALE GENOMIC DNA]</scope>
    <source>
        <strain evidence="3 4">Mal52</strain>
    </source>
</reference>
<dbReference type="AlphaFoldDB" id="A0A517ZV86"/>
<dbReference type="KEGG" id="sdyn:Mal52_49080"/>
<dbReference type="PANTHER" id="PTHR42759:SF1">
    <property type="entry name" value="MAGNESIUM-CHELATASE SUBUNIT CHLD"/>
    <property type="match status" value="1"/>
</dbReference>
<protein>
    <submittedName>
        <fullName evidence="3">ATPase family associated with various cellular activities (AAA)</fullName>
    </submittedName>
</protein>
<keyword evidence="4" id="KW-1185">Reference proteome</keyword>
<organism evidence="3 4">
    <name type="scientific">Symmachiella dynata</name>
    <dbReference type="NCBI Taxonomy" id="2527995"/>
    <lineage>
        <taxon>Bacteria</taxon>
        <taxon>Pseudomonadati</taxon>
        <taxon>Planctomycetota</taxon>
        <taxon>Planctomycetia</taxon>
        <taxon>Planctomycetales</taxon>
        <taxon>Planctomycetaceae</taxon>
        <taxon>Symmachiella</taxon>
    </lineage>
</organism>
<dbReference type="RefSeq" id="WP_145378907.1">
    <property type="nucleotide sequence ID" value="NZ_CP036276.1"/>
</dbReference>
<dbReference type="PIRSF" id="PIRSF002849">
    <property type="entry name" value="AAA_ATPase_chaperone_MoxR_prd"/>
    <property type="match status" value="1"/>
</dbReference>